<dbReference type="EMBL" id="BMAT01009022">
    <property type="protein sequence ID" value="GFR96932.1"/>
    <property type="molecule type" value="Genomic_DNA"/>
</dbReference>
<dbReference type="GO" id="GO:0004735">
    <property type="term" value="F:pyrroline-5-carboxylate reductase activity"/>
    <property type="evidence" value="ECO:0007669"/>
    <property type="project" value="TreeGrafter"/>
</dbReference>
<name>A0AAV4HHP9_9GAST</name>
<protein>
    <submittedName>
        <fullName evidence="3">NADP-dependent oxidoreductase domain-containing protein 1-like</fullName>
    </submittedName>
</protein>
<keyword evidence="4" id="KW-1185">Reference proteome</keyword>
<comment type="caution">
    <text evidence="3">The sequence shown here is derived from an EMBL/GenBank/DDBJ whole genome shotgun (WGS) entry which is preliminary data.</text>
</comment>
<accession>A0AAV4HHP9</accession>
<dbReference type="PANTHER" id="PTHR11645">
    <property type="entry name" value="PYRROLINE-5-CARBOXYLATE REDUCTASE"/>
    <property type="match status" value="1"/>
</dbReference>
<evidence type="ECO:0000313" key="3">
    <source>
        <dbReference type="EMBL" id="GFR96932.1"/>
    </source>
</evidence>
<evidence type="ECO:0000256" key="1">
    <source>
        <dbReference type="ARBA" id="ARBA00005525"/>
    </source>
</evidence>
<comment type="similarity">
    <text evidence="1">Belongs to the pyrroline-5-carboxylate reductase family.</text>
</comment>
<reference evidence="3 4" key="1">
    <citation type="journal article" date="2021" name="Elife">
        <title>Chloroplast acquisition without the gene transfer in kleptoplastic sea slugs, Plakobranchus ocellatus.</title>
        <authorList>
            <person name="Maeda T."/>
            <person name="Takahashi S."/>
            <person name="Yoshida T."/>
            <person name="Shimamura S."/>
            <person name="Takaki Y."/>
            <person name="Nagai Y."/>
            <person name="Toyoda A."/>
            <person name="Suzuki Y."/>
            <person name="Arimoto A."/>
            <person name="Ishii H."/>
            <person name="Satoh N."/>
            <person name="Nishiyama T."/>
            <person name="Hasebe M."/>
            <person name="Maruyama T."/>
            <person name="Minagawa J."/>
            <person name="Obokata J."/>
            <person name="Shigenobu S."/>
        </authorList>
    </citation>
    <scope>NUCLEOTIDE SEQUENCE [LARGE SCALE GENOMIC DNA]</scope>
</reference>
<organism evidence="3 4">
    <name type="scientific">Elysia marginata</name>
    <dbReference type="NCBI Taxonomy" id="1093978"/>
    <lineage>
        <taxon>Eukaryota</taxon>
        <taxon>Metazoa</taxon>
        <taxon>Spiralia</taxon>
        <taxon>Lophotrochozoa</taxon>
        <taxon>Mollusca</taxon>
        <taxon>Gastropoda</taxon>
        <taxon>Heterobranchia</taxon>
        <taxon>Euthyneura</taxon>
        <taxon>Panpulmonata</taxon>
        <taxon>Sacoglossa</taxon>
        <taxon>Placobranchoidea</taxon>
        <taxon>Plakobranchidae</taxon>
        <taxon>Elysia</taxon>
    </lineage>
</organism>
<proteinExistence type="inferred from homology"/>
<evidence type="ECO:0000259" key="2">
    <source>
        <dbReference type="Pfam" id="PF03807"/>
    </source>
</evidence>
<dbReference type="SUPFAM" id="SSF51735">
    <property type="entry name" value="NAD(P)-binding Rossmann-fold domains"/>
    <property type="match status" value="1"/>
</dbReference>
<feature type="domain" description="Pyrroline-5-carboxylate reductase catalytic N-terminal" evidence="2">
    <location>
        <begin position="97"/>
        <end position="182"/>
    </location>
</feature>
<dbReference type="PANTHER" id="PTHR11645:SF58">
    <property type="entry name" value="NADP-DEPENDENT OXIDOREDUCTASE DOMAIN-CONTAINING PROTEIN 1"/>
    <property type="match status" value="1"/>
</dbReference>
<dbReference type="Proteomes" id="UP000762676">
    <property type="component" value="Unassembled WGS sequence"/>
</dbReference>
<dbReference type="Gene3D" id="3.40.50.720">
    <property type="entry name" value="NAD(P)-binding Rossmann-like Domain"/>
    <property type="match status" value="1"/>
</dbReference>
<gene>
    <name evidence="3" type="ORF">ElyMa_004464500</name>
</gene>
<dbReference type="InterPro" id="IPR028939">
    <property type="entry name" value="P5C_Rdtase_cat_N"/>
</dbReference>
<evidence type="ECO:0000313" key="4">
    <source>
        <dbReference type="Proteomes" id="UP000762676"/>
    </source>
</evidence>
<sequence length="370" mass="41574">MALVTRLQASNKQETANDITRNLSSLQFESALTDEEKCLIDMRTRNHAISVTQCALITSAIDIFSRARDAKLRQMNPGKQRSTNILQDESERDTLIVGIIGCGRLGSQIAHCLLTYGQLHPSKLHISTRRPETLEYLQHKGVECYFNNERLVSTAHVVIFCVLPSQMPGVCEDIKEHISSSLVLLCAFSSLTLRRLRQMLGSSNVIQPKLHWKEDVTNVNYNYSLNVNMALESRETVLGTCPIGVEKEEFVVSADERVAESIVLAVTNMCAESGLNRNQTLSVIHTAVFGETHKKPLTCDRLSVKDFGLRESETGQEKPFPFYDLVDAHEKGTPLLKTLTKNVSIQEAFVKKYTSLFEDYIHKRAYGQLP</sequence>
<dbReference type="GO" id="GO:0055129">
    <property type="term" value="P:L-proline biosynthetic process"/>
    <property type="evidence" value="ECO:0007669"/>
    <property type="project" value="TreeGrafter"/>
</dbReference>
<dbReference type="InterPro" id="IPR036291">
    <property type="entry name" value="NAD(P)-bd_dom_sf"/>
</dbReference>
<dbReference type="Pfam" id="PF03807">
    <property type="entry name" value="F420_oxidored"/>
    <property type="match status" value="1"/>
</dbReference>
<dbReference type="AlphaFoldDB" id="A0AAV4HHP9"/>